<evidence type="ECO:0000313" key="1">
    <source>
        <dbReference type="EMBL" id="MEJ5978894.1"/>
    </source>
</evidence>
<accession>A0ABU8S0W0</accession>
<name>A0ABU8S0W0_9SPHN</name>
<dbReference type="Proteomes" id="UP001361239">
    <property type="component" value="Unassembled WGS sequence"/>
</dbReference>
<sequence length="133" mass="13785">MYSDIQEIRALLLQFERSRLKDMYLKAGDWAVFMARLEGAGNPMLAPVLAGEELADQPEASAHVTAAKAPHLGLFEPACAVGDVVAAGAVIGAIDVLGRRTEVTSTATGTVVALSAAALVEYADSLMELAAAA</sequence>
<organism evidence="1 2">
    <name type="scientific">Novosphingobium anseongense</name>
    <dbReference type="NCBI Taxonomy" id="3133436"/>
    <lineage>
        <taxon>Bacteria</taxon>
        <taxon>Pseudomonadati</taxon>
        <taxon>Pseudomonadota</taxon>
        <taxon>Alphaproteobacteria</taxon>
        <taxon>Sphingomonadales</taxon>
        <taxon>Sphingomonadaceae</taxon>
        <taxon>Novosphingobium</taxon>
    </lineage>
</organism>
<dbReference type="InterPro" id="IPR011053">
    <property type="entry name" value="Single_hybrid_motif"/>
</dbReference>
<proteinExistence type="predicted"/>
<reference evidence="1 2" key="1">
    <citation type="submission" date="2024-03" db="EMBL/GenBank/DDBJ databases">
        <authorList>
            <person name="Jo J.-H."/>
        </authorList>
    </citation>
    <scope>NUCLEOTIDE SEQUENCE [LARGE SCALE GENOMIC DNA]</scope>
    <source>
        <strain evidence="1 2">PS1R-30</strain>
    </source>
</reference>
<protein>
    <recommendedName>
        <fullName evidence="3">Lipoyl-binding domain-containing protein</fullName>
    </recommendedName>
</protein>
<dbReference type="EMBL" id="JBBHJZ010000004">
    <property type="protein sequence ID" value="MEJ5978894.1"/>
    <property type="molecule type" value="Genomic_DNA"/>
</dbReference>
<dbReference type="Gene3D" id="3.40.630.10">
    <property type="entry name" value="Zn peptidases"/>
    <property type="match status" value="1"/>
</dbReference>
<gene>
    <name evidence="1" type="ORF">WG901_19730</name>
</gene>
<keyword evidence="2" id="KW-1185">Reference proteome</keyword>
<evidence type="ECO:0000313" key="2">
    <source>
        <dbReference type="Proteomes" id="UP001361239"/>
    </source>
</evidence>
<comment type="caution">
    <text evidence="1">The sequence shown here is derived from an EMBL/GenBank/DDBJ whole genome shotgun (WGS) entry which is preliminary data.</text>
</comment>
<dbReference type="SUPFAM" id="SSF51230">
    <property type="entry name" value="Single hybrid motif"/>
    <property type="match status" value="1"/>
</dbReference>
<evidence type="ECO:0008006" key="3">
    <source>
        <dbReference type="Google" id="ProtNLM"/>
    </source>
</evidence>
<dbReference type="RefSeq" id="WP_339588829.1">
    <property type="nucleotide sequence ID" value="NZ_JBBHJZ010000004.1"/>
</dbReference>